<dbReference type="InterPro" id="IPR029618">
    <property type="entry name" value="CCDC172"/>
</dbReference>
<evidence type="ECO:0000256" key="3">
    <source>
        <dbReference type="ARBA" id="ARBA00022327"/>
    </source>
</evidence>
<dbReference type="STRING" id="62062.ENSHHUP00000062758"/>
<dbReference type="PANTHER" id="PTHR22419">
    <property type="entry name" value="COILED-COIL DOMAIN-CONTAINING PROTEIN 172"/>
    <property type="match status" value="1"/>
</dbReference>
<comment type="subcellular location">
    <subcellularLocation>
        <location evidence="1">Cytoplasm</location>
    </subcellularLocation>
</comment>
<sequence>MSLDTLFQQILLTEQQISEKTRQSQEVKAAIARCQDRVKSLTAKSECLSKELDEKAQHLSETKLQYDLMKKRQVQVEIQAGELLRQQRDLRKHLEKIKKSSKEEQEKFMKEIMTFNSDFSLLNNRETVFESQTQSEIRNLEEEVNSLNNEMESMGQKNTRMNSMQEEKRGLHLELQGLEHIMRDLESQLNEAKSMTESLSAESLMVTQKPLTDSTCLRLKKELEMHKEGELELLREALSSEILFLQSKLPLKTPQYSRKFT</sequence>
<evidence type="ECO:0000256" key="2">
    <source>
        <dbReference type="ARBA" id="ARBA00008975"/>
    </source>
</evidence>
<comment type="similarity">
    <text evidence="2">Belongs to the CCDC172 family.</text>
</comment>
<keyword evidence="5 6" id="KW-0175">Coiled coil</keyword>
<reference evidence="7" key="3">
    <citation type="submission" date="2025-09" db="UniProtKB">
        <authorList>
            <consortium name="Ensembl"/>
        </authorList>
    </citation>
    <scope>IDENTIFICATION</scope>
</reference>
<dbReference type="Proteomes" id="UP000314982">
    <property type="component" value="Unassembled WGS sequence"/>
</dbReference>
<name>A0A4W5PKS7_9TELE</name>
<dbReference type="AlphaFoldDB" id="A0A4W5PKS7"/>
<feature type="coiled-coil region" evidence="6">
    <location>
        <begin position="130"/>
        <end position="202"/>
    </location>
</feature>
<dbReference type="GO" id="GO:0005737">
    <property type="term" value="C:cytoplasm"/>
    <property type="evidence" value="ECO:0007669"/>
    <property type="project" value="UniProtKB-SubCell"/>
</dbReference>
<evidence type="ECO:0000256" key="5">
    <source>
        <dbReference type="ARBA" id="ARBA00023054"/>
    </source>
</evidence>
<dbReference type="PANTHER" id="PTHR22419:SF2">
    <property type="entry name" value="COILED-COIL DOMAIN-CONTAINING PROTEIN 172"/>
    <property type="match status" value="1"/>
</dbReference>
<evidence type="ECO:0000313" key="8">
    <source>
        <dbReference type="Proteomes" id="UP000314982"/>
    </source>
</evidence>
<evidence type="ECO:0000256" key="6">
    <source>
        <dbReference type="SAM" id="Coils"/>
    </source>
</evidence>
<dbReference type="GeneTree" id="ENSGT00390000005203"/>
<evidence type="ECO:0000256" key="1">
    <source>
        <dbReference type="ARBA" id="ARBA00004496"/>
    </source>
</evidence>
<protein>
    <recommendedName>
        <fullName evidence="3">Coiled-coil domain-containing protein 172</fullName>
    </recommendedName>
</protein>
<proteinExistence type="inferred from homology"/>
<keyword evidence="4" id="KW-0963">Cytoplasm</keyword>
<evidence type="ECO:0000256" key="4">
    <source>
        <dbReference type="ARBA" id="ARBA00022490"/>
    </source>
</evidence>
<reference evidence="8" key="1">
    <citation type="submission" date="2018-06" db="EMBL/GenBank/DDBJ databases">
        <title>Genome assembly of Danube salmon.</title>
        <authorList>
            <person name="Macqueen D.J."/>
            <person name="Gundappa M.K."/>
        </authorList>
    </citation>
    <scope>NUCLEOTIDE SEQUENCE [LARGE SCALE GENOMIC DNA]</scope>
</reference>
<evidence type="ECO:0000313" key="7">
    <source>
        <dbReference type="Ensembl" id="ENSHHUP00000062758.1"/>
    </source>
</evidence>
<accession>A0A4W5PKS7</accession>
<reference evidence="7" key="2">
    <citation type="submission" date="2025-08" db="UniProtKB">
        <authorList>
            <consortium name="Ensembl"/>
        </authorList>
    </citation>
    <scope>IDENTIFICATION</scope>
</reference>
<keyword evidence="8" id="KW-1185">Reference proteome</keyword>
<organism evidence="7 8">
    <name type="scientific">Hucho hucho</name>
    <name type="common">huchen</name>
    <dbReference type="NCBI Taxonomy" id="62062"/>
    <lineage>
        <taxon>Eukaryota</taxon>
        <taxon>Metazoa</taxon>
        <taxon>Chordata</taxon>
        <taxon>Craniata</taxon>
        <taxon>Vertebrata</taxon>
        <taxon>Euteleostomi</taxon>
        <taxon>Actinopterygii</taxon>
        <taxon>Neopterygii</taxon>
        <taxon>Teleostei</taxon>
        <taxon>Protacanthopterygii</taxon>
        <taxon>Salmoniformes</taxon>
        <taxon>Salmonidae</taxon>
        <taxon>Salmoninae</taxon>
        <taxon>Hucho</taxon>
    </lineage>
</organism>
<dbReference type="Ensembl" id="ENSHHUT00000064877.1">
    <property type="protein sequence ID" value="ENSHHUP00000062758.1"/>
    <property type="gene ID" value="ENSHHUG00000037086.1"/>
</dbReference>